<gene>
    <name evidence="5" type="ORF">V1468_15440</name>
</gene>
<dbReference type="Pfam" id="PF18962">
    <property type="entry name" value="Por_Secre_tail"/>
    <property type="match status" value="1"/>
</dbReference>
<feature type="domain" description="Secretion system C-terminal sorting" evidence="3">
    <location>
        <begin position="507"/>
        <end position="580"/>
    </location>
</feature>
<evidence type="ECO:0000259" key="4">
    <source>
        <dbReference type="Pfam" id="PF24595"/>
    </source>
</evidence>
<sequence>MRIKLLNILLLILITFNSDAQIPPPCGITPIVICDQDLDGVVLVDLSEIFPFNFCSITSSEASNYYPLTYYLSEEDALNSANALNAESFFASEYQDIYRRADPINSEEHNVLIAGEPLIIGTAPTANWPTPLFNCEFDDSGFSVFDLYSKSQEIIYEPSDLGNYLTFYETYDDAINLINPLPLEYTNVTPNNQTIFACVSLNPFPVEYNCREIVELDLIVNGSQCEDISVDIVRISAPPRPGFAYSNRLYISNEHTTTVENGNVEFLYGDLLLFQDMSFSSPNLSATPLTNGFSVNFTSLEAGEEVYVDFNFLLPSDVPLGTILSSNATYTTNSTDFNPINNNSSLTLAVVGSYDPNDKMESHGPSLIYDDFINSDEWLYYTIRFQNIGTAEAIFVRIEDELDVQLDERTFQMLRSSHDYSVTRVGNNLEWYFDNINLPAEQDDPAGSVGFVYFRLKPKPGYAIGDIIPNNAAIYFDFNAPIITNTFNTTFVETLSVNELDATQVSVFPNPAEEKVIITVNQNVVKSTDLSLFDIQGKMINVPQKELGNTIELNVSSLNSGLYFVKFRNGNNSFIEKLIVK</sequence>
<feature type="chain" id="PRO_5047181349" evidence="2">
    <location>
        <begin position="21"/>
        <end position="581"/>
    </location>
</feature>
<evidence type="ECO:0000313" key="5">
    <source>
        <dbReference type="EMBL" id="MEF3080408.1"/>
    </source>
</evidence>
<organism evidence="5 6">
    <name type="scientific">Winogradskyella poriferorum</name>
    <dbReference type="NCBI Taxonomy" id="307627"/>
    <lineage>
        <taxon>Bacteria</taxon>
        <taxon>Pseudomonadati</taxon>
        <taxon>Bacteroidota</taxon>
        <taxon>Flavobacteriia</taxon>
        <taxon>Flavobacteriales</taxon>
        <taxon>Flavobacteriaceae</taxon>
        <taxon>Winogradskyella</taxon>
    </lineage>
</organism>
<evidence type="ECO:0000256" key="2">
    <source>
        <dbReference type="SAM" id="SignalP"/>
    </source>
</evidence>
<evidence type="ECO:0000313" key="6">
    <source>
        <dbReference type="Proteomes" id="UP001356704"/>
    </source>
</evidence>
<keyword evidence="1 2" id="KW-0732">Signal</keyword>
<reference evidence="5 6" key="1">
    <citation type="submission" date="2024-02" db="EMBL/GenBank/DDBJ databases">
        <title>Winogradskyella poriferorum JCM 12885.</title>
        <authorList>
            <person name="Zhang D.-F."/>
            <person name="Fu Z.-Y."/>
        </authorList>
    </citation>
    <scope>NUCLEOTIDE SEQUENCE [LARGE SCALE GENOMIC DNA]</scope>
    <source>
        <strain evidence="5 6">JCM 12885</strain>
    </source>
</reference>
<dbReference type="Pfam" id="PF24595">
    <property type="entry name" value="DUF7619"/>
    <property type="match status" value="1"/>
</dbReference>
<dbReference type="Proteomes" id="UP001356704">
    <property type="component" value="Unassembled WGS sequence"/>
</dbReference>
<dbReference type="InterPro" id="IPR055353">
    <property type="entry name" value="DUF7619"/>
</dbReference>
<dbReference type="RefSeq" id="WP_331811108.1">
    <property type="nucleotide sequence ID" value="NZ_JAZHOU010000007.1"/>
</dbReference>
<dbReference type="NCBIfam" id="TIGR04183">
    <property type="entry name" value="Por_Secre_tail"/>
    <property type="match status" value="1"/>
</dbReference>
<feature type="domain" description="DUF7619" evidence="4">
    <location>
        <begin position="355"/>
        <end position="490"/>
    </location>
</feature>
<feature type="signal peptide" evidence="2">
    <location>
        <begin position="1"/>
        <end position="20"/>
    </location>
</feature>
<name>A0ABU7WAA1_9FLAO</name>
<evidence type="ECO:0000259" key="3">
    <source>
        <dbReference type="Pfam" id="PF18962"/>
    </source>
</evidence>
<dbReference type="EMBL" id="JAZHOU010000007">
    <property type="protein sequence ID" value="MEF3080408.1"/>
    <property type="molecule type" value="Genomic_DNA"/>
</dbReference>
<keyword evidence="6" id="KW-1185">Reference proteome</keyword>
<evidence type="ECO:0000256" key="1">
    <source>
        <dbReference type="ARBA" id="ARBA00022729"/>
    </source>
</evidence>
<protein>
    <submittedName>
        <fullName evidence="5">T9SS type A sorting domain-containing protein</fullName>
    </submittedName>
</protein>
<proteinExistence type="predicted"/>
<comment type="caution">
    <text evidence="5">The sequence shown here is derived from an EMBL/GenBank/DDBJ whole genome shotgun (WGS) entry which is preliminary data.</text>
</comment>
<accession>A0ABU7WAA1</accession>
<dbReference type="InterPro" id="IPR026444">
    <property type="entry name" value="Secre_tail"/>
</dbReference>